<keyword evidence="2" id="KW-1185">Reference proteome</keyword>
<protein>
    <submittedName>
        <fullName evidence="1">Uncharacterized protein</fullName>
    </submittedName>
</protein>
<dbReference type="OrthoDB" id="6424379at2759"/>
<dbReference type="InParanoid" id="A0A482XB73"/>
<gene>
    <name evidence="1" type="ORF">LSTR_LSTR001252</name>
</gene>
<name>A0A482XB73_LAOST</name>
<comment type="caution">
    <text evidence="1">The sequence shown here is derived from an EMBL/GenBank/DDBJ whole genome shotgun (WGS) entry which is preliminary data.</text>
</comment>
<dbReference type="AlphaFoldDB" id="A0A482XB73"/>
<reference evidence="1 2" key="1">
    <citation type="journal article" date="2017" name="Gigascience">
        <title>Genome sequence of the small brown planthopper, Laodelphax striatellus.</title>
        <authorList>
            <person name="Zhu J."/>
            <person name="Jiang F."/>
            <person name="Wang X."/>
            <person name="Yang P."/>
            <person name="Bao Y."/>
            <person name="Zhao W."/>
            <person name="Wang W."/>
            <person name="Lu H."/>
            <person name="Wang Q."/>
            <person name="Cui N."/>
            <person name="Li J."/>
            <person name="Chen X."/>
            <person name="Luo L."/>
            <person name="Yu J."/>
            <person name="Kang L."/>
            <person name="Cui F."/>
        </authorList>
    </citation>
    <scope>NUCLEOTIDE SEQUENCE [LARGE SCALE GENOMIC DNA]</scope>
    <source>
        <strain evidence="1">Lst14</strain>
    </source>
</reference>
<accession>A0A482XB73</accession>
<evidence type="ECO:0000313" key="2">
    <source>
        <dbReference type="Proteomes" id="UP000291343"/>
    </source>
</evidence>
<sequence length="77" mass="8978">MKKEKQRVQKQWLVEDCICLRGCRKVKAIWSSDYWEGTGEGCEEKRINVFQDEKKRDQDAFLAARARGCAWNNGKPG</sequence>
<dbReference type="Proteomes" id="UP000291343">
    <property type="component" value="Unassembled WGS sequence"/>
</dbReference>
<dbReference type="EMBL" id="QKKF02013261">
    <property type="protein sequence ID" value="RZF43074.1"/>
    <property type="molecule type" value="Genomic_DNA"/>
</dbReference>
<organism evidence="1 2">
    <name type="scientific">Laodelphax striatellus</name>
    <name type="common">Small brown planthopper</name>
    <name type="synonym">Delphax striatella</name>
    <dbReference type="NCBI Taxonomy" id="195883"/>
    <lineage>
        <taxon>Eukaryota</taxon>
        <taxon>Metazoa</taxon>
        <taxon>Ecdysozoa</taxon>
        <taxon>Arthropoda</taxon>
        <taxon>Hexapoda</taxon>
        <taxon>Insecta</taxon>
        <taxon>Pterygota</taxon>
        <taxon>Neoptera</taxon>
        <taxon>Paraneoptera</taxon>
        <taxon>Hemiptera</taxon>
        <taxon>Auchenorrhyncha</taxon>
        <taxon>Fulgoroidea</taxon>
        <taxon>Delphacidae</taxon>
        <taxon>Criomorphinae</taxon>
        <taxon>Laodelphax</taxon>
    </lineage>
</organism>
<evidence type="ECO:0000313" key="1">
    <source>
        <dbReference type="EMBL" id="RZF43074.1"/>
    </source>
</evidence>
<proteinExistence type="predicted"/>